<reference evidence="2" key="1">
    <citation type="submission" date="2014-09" db="EMBL/GenBank/DDBJ databases">
        <authorList>
            <person name="Gomez-Valero L."/>
        </authorList>
    </citation>
    <scope>NUCLEOTIDE SEQUENCE [LARGE SCALE GENOMIC DNA]</scope>
    <source>
        <strain evidence="2">ATCC35250</strain>
        <plasmid evidence="2">II</plasmid>
    </source>
</reference>
<dbReference type="RefSeq" id="WP_011212497.1">
    <property type="nucleotide sequence ID" value="NZ_LN681226.1"/>
</dbReference>
<dbReference type="AlphaFoldDB" id="A0A0A8UU42"/>
<protein>
    <submittedName>
        <fullName evidence="1">Uncharacterized protein</fullName>
    </submittedName>
</protein>
<dbReference type="HOGENOM" id="CLU_2219834_0_0_6"/>
<accession>A0A0A8UU42</accession>
<dbReference type="OrthoDB" id="5646546at2"/>
<proteinExistence type="predicted"/>
<sequence>MEVTIDIGADTLHSLNKIAKMNNNELNVTAAEMLSFGARIYLQSLEKRTDESTQLLLENSVRSIQIITEILYSVYNKDLSKIGAYDAETALAMIERMIPNLLKGFS</sequence>
<keyword evidence="1" id="KW-0614">Plasmid</keyword>
<name>A0A0A8UU42_LEGHA</name>
<evidence type="ECO:0000313" key="1">
    <source>
        <dbReference type="EMBL" id="CEK12385.1"/>
    </source>
</evidence>
<dbReference type="Proteomes" id="UP000032803">
    <property type="component" value="Plasmid II"/>
</dbReference>
<keyword evidence="2" id="KW-1185">Reference proteome</keyword>
<geneLocation type="plasmid" evidence="1 2">
    <name>II</name>
</geneLocation>
<dbReference type="EMBL" id="LN681226">
    <property type="protein sequence ID" value="CEK12385.1"/>
    <property type="molecule type" value="Genomic_DNA"/>
</dbReference>
<evidence type="ECO:0000313" key="2">
    <source>
        <dbReference type="Proteomes" id="UP000032803"/>
    </source>
</evidence>
<gene>
    <name evidence="1" type="ORF">LHA_pA0138</name>
</gene>
<organism evidence="1 2">
    <name type="scientific">Legionella hackeliae</name>
    <dbReference type="NCBI Taxonomy" id="449"/>
    <lineage>
        <taxon>Bacteria</taxon>
        <taxon>Pseudomonadati</taxon>
        <taxon>Pseudomonadota</taxon>
        <taxon>Gammaproteobacteria</taxon>
        <taxon>Legionellales</taxon>
        <taxon>Legionellaceae</taxon>
        <taxon>Legionella</taxon>
    </lineage>
</organism>
<dbReference type="KEGG" id="lha:LHA_pA0138"/>